<evidence type="ECO:0000313" key="2">
    <source>
        <dbReference type="EMBL" id="CEG60442.1"/>
    </source>
</evidence>
<evidence type="ECO:0000313" key="5">
    <source>
        <dbReference type="Proteomes" id="UP000182998"/>
    </source>
</evidence>
<gene>
    <name evidence="2" type="ORF">LMI_1127</name>
    <name evidence="3" type="ORF">SAMN02982997_00020</name>
</gene>
<evidence type="ECO:0000313" key="3">
    <source>
        <dbReference type="EMBL" id="SCX78956.1"/>
    </source>
</evidence>
<evidence type="ECO:0000313" key="4">
    <source>
        <dbReference type="Proteomes" id="UP000032414"/>
    </source>
</evidence>
<dbReference type="EMBL" id="LN614830">
    <property type="protein sequence ID" value="CEG60442.1"/>
    <property type="molecule type" value="Genomic_DNA"/>
</dbReference>
<feature type="region of interest" description="Disordered" evidence="1">
    <location>
        <begin position="356"/>
        <end position="376"/>
    </location>
</feature>
<evidence type="ECO:0000256" key="1">
    <source>
        <dbReference type="SAM" id="MobiDB-lite"/>
    </source>
</evidence>
<dbReference type="HOGENOM" id="CLU_735540_0_0_6"/>
<dbReference type="PROSITE" id="PS51450">
    <property type="entry name" value="LRR"/>
    <property type="match status" value="1"/>
</dbReference>
<dbReference type="InterPro" id="IPR032675">
    <property type="entry name" value="LRR_dom_sf"/>
</dbReference>
<protein>
    <recommendedName>
        <fullName evidence="6">Leucine-rich repeat-containing protein</fullName>
    </recommendedName>
</protein>
<dbReference type="RefSeq" id="WP_045098851.1">
    <property type="nucleotide sequence ID" value="NZ_CP020614.1"/>
</dbReference>
<dbReference type="Proteomes" id="UP000032414">
    <property type="component" value="Chromosome I"/>
</dbReference>
<dbReference type="KEGG" id="tmc:LMI_1127"/>
<dbReference type="AlphaFoldDB" id="A0A098GEL5"/>
<feature type="compositionally biased region" description="Basic and acidic residues" evidence="1">
    <location>
        <begin position="356"/>
        <end position="366"/>
    </location>
</feature>
<keyword evidence="5" id="KW-1185">Reference proteome</keyword>
<dbReference type="Gene3D" id="3.80.10.10">
    <property type="entry name" value="Ribonuclease Inhibitor"/>
    <property type="match status" value="1"/>
</dbReference>
<dbReference type="Proteomes" id="UP000182998">
    <property type="component" value="Unassembled WGS sequence"/>
</dbReference>
<dbReference type="PATRIC" id="fig|451.8.peg.1867"/>
<reference evidence="4" key="2">
    <citation type="submission" date="2014-09" db="EMBL/GenBank/DDBJ databases">
        <authorList>
            <person name="Gomez-Valero L."/>
        </authorList>
    </citation>
    <scope>NUCLEOTIDE SEQUENCE [LARGE SCALE GENOMIC DNA]</scope>
    <source>
        <strain evidence="4">ATCC33218</strain>
    </source>
</reference>
<proteinExistence type="predicted"/>
<dbReference type="InterPro" id="IPR001611">
    <property type="entry name" value="Leu-rich_rpt"/>
</dbReference>
<dbReference type="EMBL" id="FMVN01000001">
    <property type="protein sequence ID" value="SCX78956.1"/>
    <property type="molecule type" value="Genomic_DNA"/>
</dbReference>
<accession>A0A098GEL5</accession>
<evidence type="ECO:0008006" key="6">
    <source>
        <dbReference type="Google" id="ProtNLM"/>
    </source>
</evidence>
<organism evidence="2 4">
    <name type="scientific">Legionella micdadei</name>
    <name type="common">Tatlockia micdadei</name>
    <dbReference type="NCBI Taxonomy" id="451"/>
    <lineage>
        <taxon>Bacteria</taxon>
        <taxon>Pseudomonadati</taxon>
        <taxon>Pseudomonadota</taxon>
        <taxon>Gammaproteobacteria</taxon>
        <taxon>Legionellales</taxon>
        <taxon>Legionellaceae</taxon>
        <taxon>Legionella</taxon>
    </lineage>
</organism>
<reference evidence="3 5" key="3">
    <citation type="submission" date="2016-10" db="EMBL/GenBank/DDBJ databases">
        <authorList>
            <person name="Varghese N."/>
            <person name="Submissions S."/>
        </authorList>
    </citation>
    <scope>NUCLEOTIDE SEQUENCE [LARGE SCALE GENOMIC DNA]</scope>
    <source>
        <strain evidence="3 5">ATCC 33218</strain>
    </source>
</reference>
<dbReference type="SUPFAM" id="SSF52047">
    <property type="entry name" value="RNI-like"/>
    <property type="match status" value="1"/>
</dbReference>
<dbReference type="OrthoDB" id="5657147at2"/>
<reference evidence="2" key="1">
    <citation type="submission" date="2014-09" db="EMBL/GenBank/DDBJ databases">
        <authorList>
            <person name="GOMEZ-VALERO Laura"/>
        </authorList>
    </citation>
    <scope>NUCLEOTIDE SEQUENCE</scope>
    <source>
        <strain evidence="2">ATCC33218</strain>
    </source>
</reference>
<name>A0A098GEL5_LEGMI</name>
<sequence length="376" mass="42474">MSFYTLDLSSGSMDFLVNEIRGIPTDNNTLILTQYPNNHDINFESLFTGMPDSIKEIDVTQLDDCKTVAQIIKNLPPHVTKFTLNPASFRQQSTEKICQLLTMLSATQVSHLSIEGPGLAAGNKETQEKIIKAIPPNINFLTVSNQNVTPANFLPFSVGLKSLPPHLINLDLSQNDFDNLSLEEFLVFLKNLPRHIRSLSLSTNGLNKFIAHMDKICGALPPLLELDVSSNEFQSTELPNFRNLRALQRIDLRGHCFELTMGYPELCDFFRQSLHETVTAVMLEAKVTDPNFSQLTNYTINPRDFTFEEYKNTSLVETKALQEELVETLPMPQDTRLTFEQFQGYVGRVFQEAHQRTRSKVDDKAPSHAPGSPYSF</sequence>